<dbReference type="InterPro" id="IPR016187">
    <property type="entry name" value="CTDL_fold"/>
</dbReference>
<reference evidence="2" key="1">
    <citation type="journal article" date="2023" name="Mol. Biol. Evol.">
        <title>Third-Generation Sequencing Reveals the Adaptive Role of the Epigenome in Three Deep-Sea Polychaetes.</title>
        <authorList>
            <person name="Perez M."/>
            <person name="Aroh O."/>
            <person name="Sun Y."/>
            <person name="Lan Y."/>
            <person name="Juniper S.K."/>
            <person name="Young C.R."/>
            <person name="Angers B."/>
            <person name="Qian P.Y."/>
        </authorList>
    </citation>
    <scope>NUCLEOTIDE SEQUENCE</scope>
    <source>
        <strain evidence="2">R07B-5</strain>
    </source>
</reference>
<dbReference type="Pfam" id="PF00059">
    <property type="entry name" value="Lectin_C"/>
    <property type="match status" value="1"/>
</dbReference>
<feature type="non-terminal residue" evidence="2">
    <location>
        <position position="1"/>
    </location>
</feature>
<proteinExistence type="predicted"/>
<dbReference type="AlphaFoldDB" id="A0AAD9L1U8"/>
<evidence type="ECO:0000313" key="2">
    <source>
        <dbReference type="EMBL" id="KAK2181202.1"/>
    </source>
</evidence>
<sequence length="201" mass="23447">CVVLPLSTLDCRPGYVWRPFPSWPFCRCYKFVRDLASWAEARVRQCVLPRNARQHGGSEDCVNSTFAKVNRGHHLLEKPEYWLGATDLEQEGTWVWDPSNTEIGPRYWFNREPNNYMGYQNCLATRERSQNRRYYAWFDDDCYEKKFYICERSGWYCWGGRCSRRYSSGAKVILPSKVAEARRASAARPAAPAAEKVSFEA</sequence>
<evidence type="ECO:0000259" key="1">
    <source>
        <dbReference type="PROSITE" id="PS50041"/>
    </source>
</evidence>
<dbReference type="Gene3D" id="3.10.100.10">
    <property type="entry name" value="Mannose-Binding Protein A, subunit A"/>
    <property type="match status" value="1"/>
</dbReference>
<dbReference type="EMBL" id="JAODUO010000407">
    <property type="protein sequence ID" value="KAK2181202.1"/>
    <property type="molecule type" value="Genomic_DNA"/>
</dbReference>
<dbReference type="InterPro" id="IPR001304">
    <property type="entry name" value="C-type_lectin-like"/>
</dbReference>
<dbReference type="Proteomes" id="UP001209878">
    <property type="component" value="Unassembled WGS sequence"/>
</dbReference>
<gene>
    <name evidence="2" type="ORF">NP493_407g05023</name>
</gene>
<dbReference type="PROSITE" id="PS50041">
    <property type="entry name" value="C_TYPE_LECTIN_2"/>
    <property type="match status" value="1"/>
</dbReference>
<keyword evidence="3" id="KW-1185">Reference proteome</keyword>
<dbReference type="PANTHER" id="PTHR22801">
    <property type="entry name" value="LITHOSTATHINE"/>
    <property type="match status" value="1"/>
</dbReference>
<protein>
    <recommendedName>
        <fullName evidence="1">C-type lectin domain-containing protein</fullName>
    </recommendedName>
</protein>
<comment type="caution">
    <text evidence="2">The sequence shown here is derived from an EMBL/GenBank/DDBJ whole genome shotgun (WGS) entry which is preliminary data.</text>
</comment>
<evidence type="ECO:0000313" key="3">
    <source>
        <dbReference type="Proteomes" id="UP001209878"/>
    </source>
</evidence>
<name>A0AAD9L1U8_RIDPI</name>
<feature type="domain" description="C-type lectin" evidence="1">
    <location>
        <begin position="27"/>
        <end position="151"/>
    </location>
</feature>
<accession>A0AAD9L1U8</accession>
<dbReference type="InterPro" id="IPR050801">
    <property type="entry name" value="Ca-Dep_Lectins_ImmuneDev"/>
</dbReference>
<dbReference type="InterPro" id="IPR016186">
    <property type="entry name" value="C-type_lectin-like/link_sf"/>
</dbReference>
<dbReference type="PANTHER" id="PTHR22801:SF63">
    <property type="entry name" value="C-TYPE LECTIN DOMAIN-CONTAINING PROTEIN"/>
    <property type="match status" value="1"/>
</dbReference>
<dbReference type="SUPFAM" id="SSF56436">
    <property type="entry name" value="C-type lectin-like"/>
    <property type="match status" value="1"/>
</dbReference>
<organism evidence="2 3">
    <name type="scientific">Ridgeia piscesae</name>
    <name type="common">Tubeworm</name>
    <dbReference type="NCBI Taxonomy" id="27915"/>
    <lineage>
        <taxon>Eukaryota</taxon>
        <taxon>Metazoa</taxon>
        <taxon>Spiralia</taxon>
        <taxon>Lophotrochozoa</taxon>
        <taxon>Annelida</taxon>
        <taxon>Polychaeta</taxon>
        <taxon>Sedentaria</taxon>
        <taxon>Canalipalpata</taxon>
        <taxon>Sabellida</taxon>
        <taxon>Siboglinidae</taxon>
        <taxon>Ridgeia</taxon>
    </lineage>
</organism>